<feature type="region of interest" description="Disordered" evidence="9">
    <location>
        <begin position="206"/>
        <end position="313"/>
    </location>
</feature>
<evidence type="ECO:0000313" key="11">
    <source>
        <dbReference type="Ensembl" id="ENSMFAP00000016727.2"/>
    </source>
</evidence>
<evidence type="ECO:0000256" key="3">
    <source>
        <dbReference type="ARBA" id="ARBA00013068"/>
    </source>
</evidence>
<feature type="transmembrane region" description="Helical" evidence="10">
    <location>
        <begin position="59"/>
        <end position="83"/>
    </location>
</feature>
<protein>
    <recommendedName>
        <fullName evidence="3 7">Fructose-bisphosphate aldolase</fullName>
        <ecNumber evidence="3 7">4.1.2.13</ecNumber>
    </recommendedName>
</protein>
<dbReference type="GO" id="GO:0006096">
    <property type="term" value="P:glycolytic process"/>
    <property type="evidence" value="ECO:0007669"/>
    <property type="project" value="UniProtKB-UniPathway"/>
</dbReference>
<dbReference type="PROSITE" id="PS00158">
    <property type="entry name" value="ALDOLASE_CLASS_I"/>
    <property type="match status" value="1"/>
</dbReference>
<feature type="compositionally biased region" description="Gly residues" evidence="9">
    <location>
        <begin position="258"/>
        <end position="275"/>
    </location>
</feature>
<dbReference type="Gene3D" id="3.20.20.70">
    <property type="entry name" value="Aldolase class I"/>
    <property type="match status" value="1"/>
</dbReference>
<dbReference type="AlphaFoldDB" id="A0A2K5UW82"/>
<dbReference type="STRING" id="9541.ENSMFAP00000016727"/>
<keyword evidence="12" id="KW-1185">Reference proteome</keyword>
<name>A0A2K5UW82_MACFA</name>
<dbReference type="GO" id="GO:0006000">
    <property type="term" value="P:fructose metabolic process"/>
    <property type="evidence" value="ECO:0007669"/>
    <property type="project" value="UniProtKB-ARBA"/>
</dbReference>
<evidence type="ECO:0000256" key="8">
    <source>
        <dbReference type="RuleBase" id="RU004257"/>
    </source>
</evidence>
<evidence type="ECO:0000256" key="5">
    <source>
        <dbReference type="ARBA" id="ARBA00023239"/>
    </source>
</evidence>
<evidence type="ECO:0000256" key="7">
    <source>
        <dbReference type="RuleBase" id="RU003994"/>
    </source>
</evidence>
<reference evidence="11" key="2">
    <citation type="submission" date="2025-08" db="UniProtKB">
        <authorList>
            <consortium name="Ensembl"/>
        </authorList>
    </citation>
    <scope>IDENTIFICATION</scope>
</reference>
<dbReference type="VEuPathDB" id="HostDB:ENSMFAG00000031476"/>
<comment type="similarity">
    <text evidence="2 7">Belongs to the class I fructose-bisphosphate aldolase family.</text>
</comment>
<evidence type="ECO:0000256" key="9">
    <source>
        <dbReference type="SAM" id="MobiDB-lite"/>
    </source>
</evidence>
<dbReference type="GO" id="GO:0030388">
    <property type="term" value="P:fructose 1,6-bisphosphate metabolic process"/>
    <property type="evidence" value="ECO:0007669"/>
    <property type="project" value="UniProtKB-ARBA"/>
</dbReference>
<keyword evidence="4 7" id="KW-0324">Glycolysis</keyword>
<dbReference type="Proteomes" id="UP000233100">
    <property type="component" value="Chromosome 20"/>
</dbReference>
<evidence type="ECO:0000313" key="12">
    <source>
        <dbReference type="Proteomes" id="UP000233100"/>
    </source>
</evidence>
<dbReference type="InterPro" id="IPR029768">
    <property type="entry name" value="Aldolase_I_AS"/>
</dbReference>
<dbReference type="GO" id="GO:0004332">
    <property type="term" value="F:fructose-bisphosphate aldolase activity"/>
    <property type="evidence" value="ECO:0007669"/>
    <property type="project" value="UniProtKB-EC"/>
</dbReference>
<evidence type="ECO:0000256" key="6">
    <source>
        <dbReference type="ARBA" id="ARBA00023270"/>
    </source>
</evidence>
<dbReference type="InterPro" id="IPR013785">
    <property type="entry name" value="Aldolase_TIM"/>
</dbReference>
<evidence type="ECO:0000256" key="2">
    <source>
        <dbReference type="ARBA" id="ARBA00010387"/>
    </source>
</evidence>
<sequence length="744" mass="78896">MLSPPSGGRSSPTRLRVPHGIPVFLQPLSTSLSSLPPVLVQASSSPWNPTPAPVSSPPLLLPIPAIVFIAVGIYLLLLGLVLLTRHCLLAQGCCADGSSPCRKQGASGPPDCCWTCAEACDFPLPSRAHFLDACCPQPTGAGFHSGDGEREITRPLQQRVRNGVLRPACGQKQVWDLKARTGHLAAPAAAHSATVPVRASSLTARASTVSASKSSSDENPGPLPSGEWPAPRAHGPSSLKSLSPGHWNHKWPAQHPGLGTGSGSAGPGSLQGGTLGRLDGSSSGGPEERGATAGVPGQRFISLDNQGPPSGFPKKKFPLKHRQGDPMARRKPEGSSFNMTHLSMAMAFSFPPVASAQLHPQLGNTQHQTELGKELATTSTMPYQYPALTPEQKKELSDIAHRIVAPGKGILAADESTGSIAKRLQSIGTENTEENRRFYRQLLLTADDRVNPCIGGVILFHETLYQKADDGRPFPQVIKSKGGVVGIKVDKGVVPLAGTNGETTTQGLDGLSERCAQYKKDGADFAKWRCVLKIGEHTPSALAIMENANVLARYASICQQNGIVPIVEPEILPDGDHDLKRCQYVTEKVLAAVYKALSDHHIYLEGTLLKPNMVTPGHACTQKFSHEEIAMATVTALRRTVPPAVTGITFLSGGQSEEEASINLNAINKCPLLKPWALTFSYGRALQASALKAWGGKKENLKAAQEEYVKRALANSLACQGKYTPSGHAGAAASESLFVSNHAY</sequence>
<comment type="catalytic activity">
    <reaction evidence="7">
        <text>beta-D-fructose 1,6-bisphosphate = D-glyceraldehyde 3-phosphate + dihydroxyacetone phosphate</text>
        <dbReference type="Rhea" id="RHEA:14729"/>
        <dbReference type="ChEBI" id="CHEBI:32966"/>
        <dbReference type="ChEBI" id="CHEBI:57642"/>
        <dbReference type="ChEBI" id="CHEBI:59776"/>
        <dbReference type="EC" id="4.1.2.13"/>
    </reaction>
</comment>
<dbReference type="NCBIfam" id="NF033379">
    <property type="entry name" value="FrucBisAld_I"/>
    <property type="match status" value="1"/>
</dbReference>
<reference evidence="11 12" key="1">
    <citation type="submission" date="2013-03" db="EMBL/GenBank/DDBJ databases">
        <authorList>
            <person name="Warren W."/>
            <person name="Wilson R.K."/>
        </authorList>
    </citation>
    <scope>NUCLEOTIDE SEQUENCE</scope>
</reference>
<dbReference type="SUPFAM" id="SSF51569">
    <property type="entry name" value="Aldolase"/>
    <property type="match status" value="1"/>
</dbReference>
<dbReference type="Ensembl" id="ENSMFAT00000067262.2">
    <property type="protein sequence ID" value="ENSMFAP00000016727.2"/>
    <property type="gene ID" value="ENSMFAG00000031476.2"/>
</dbReference>
<reference evidence="11" key="3">
    <citation type="submission" date="2025-09" db="UniProtKB">
        <authorList>
            <consortium name="Ensembl"/>
        </authorList>
    </citation>
    <scope>IDENTIFICATION</scope>
</reference>
<dbReference type="CDD" id="cd00948">
    <property type="entry name" value="FBP_aldolase_I_a"/>
    <property type="match status" value="1"/>
</dbReference>
<organism evidence="11 12">
    <name type="scientific">Macaca fascicularis</name>
    <name type="common">Crab-eating macaque</name>
    <name type="synonym">Cynomolgus monkey</name>
    <dbReference type="NCBI Taxonomy" id="9541"/>
    <lineage>
        <taxon>Eukaryota</taxon>
        <taxon>Metazoa</taxon>
        <taxon>Chordata</taxon>
        <taxon>Craniata</taxon>
        <taxon>Vertebrata</taxon>
        <taxon>Euteleostomi</taxon>
        <taxon>Mammalia</taxon>
        <taxon>Eutheria</taxon>
        <taxon>Euarchontoglires</taxon>
        <taxon>Primates</taxon>
        <taxon>Haplorrhini</taxon>
        <taxon>Catarrhini</taxon>
        <taxon>Cercopithecidae</taxon>
        <taxon>Cercopithecinae</taxon>
        <taxon>Macaca</taxon>
    </lineage>
</organism>
<dbReference type="EC" id="4.1.2.13" evidence="3 7"/>
<proteinExistence type="inferred from homology"/>
<dbReference type="GeneTree" id="ENSGT00950000182987"/>
<dbReference type="UniPathway" id="UPA00109">
    <property type="reaction ID" value="UER00183"/>
</dbReference>
<dbReference type="PANTHER" id="PTHR11627">
    <property type="entry name" value="FRUCTOSE-BISPHOSPHATE ALDOLASE"/>
    <property type="match status" value="1"/>
</dbReference>
<accession>A0A2K5UW82</accession>
<dbReference type="InterPro" id="IPR000741">
    <property type="entry name" value="FBA_I"/>
</dbReference>
<comment type="pathway">
    <text evidence="1 8">Carbohydrate degradation; glycolysis; D-glyceraldehyde 3-phosphate and glycerone phosphate from D-glucose: step 4/4.</text>
</comment>
<dbReference type="GO" id="GO:0070061">
    <property type="term" value="F:fructose binding"/>
    <property type="evidence" value="ECO:0007669"/>
    <property type="project" value="UniProtKB-ARBA"/>
</dbReference>
<evidence type="ECO:0000256" key="10">
    <source>
        <dbReference type="SAM" id="Phobius"/>
    </source>
</evidence>
<dbReference type="Pfam" id="PF00274">
    <property type="entry name" value="Glycolytic"/>
    <property type="match status" value="1"/>
</dbReference>
<keyword evidence="10" id="KW-1133">Transmembrane helix</keyword>
<evidence type="ECO:0000256" key="1">
    <source>
        <dbReference type="ARBA" id="ARBA00004714"/>
    </source>
</evidence>
<dbReference type="FunFam" id="3.20.20.70:FF:000021">
    <property type="entry name" value="Fructose-bisphosphate aldolase"/>
    <property type="match status" value="1"/>
</dbReference>
<dbReference type="Bgee" id="ENSMFAG00000031476">
    <property type="expression patterns" value="Expressed in skeletal muscle tissue and 13 other cell types or tissues"/>
</dbReference>
<keyword evidence="10" id="KW-0812">Transmembrane</keyword>
<evidence type="ECO:0000256" key="4">
    <source>
        <dbReference type="ARBA" id="ARBA00023152"/>
    </source>
</evidence>
<keyword evidence="6" id="KW-0704">Schiff base</keyword>
<keyword evidence="10" id="KW-0472">Membrane</keyword>
<keyword evidence="5 7" id="KW-0456">Lyase</keyword>